<dbReference type="Proteomes" id="UP001333110">
    <property type="component" value="Unassembled WGS sequence"/>
</dbReference>
<dbReference type="EMBL" id="JAUNZN010000018">
    <property type="protein sequence ID" value="KAK4810524.1"/>
    <property type="molecule type" value="Genomic_DNA"/>
</dbReference>
<comment type="caution">
    <text evidence="1">The sequence shown here is derived from an EMBL/GenBank/DDBJ whole genome shotgun (WGS) entry which is preliminary data.</text>
</comment>
<evidence type="ECO:0008006" key="3">
    <source>
        <dbReference type="Google" id="ProtNLM"/>
    </source>
</evidence>
<evidence type="ECO:0000313" key="1">
    <source>
        <dbReference type="EMBL" id="KAK4810524.1"/>
    </source>
</evidence>
<evidence type="ECO:0000313" key="2">
    <source>
        <dbReference type="Proteomes" id="UP001333110"/>
    </source>
</evidence>
<reference evidence="1 2" key="1">
    <citation type="journal article" date="2023" name="J. Hered.">
        <title>Chromosome-level genome of the wood stork (Mycteria americana) provides insight into avian chromosome evolution.</title>
        <authorList>
            <person name="Flamio R. Jr."/>
            <person name="Ramstad K.M."/>
        </authorList>
    </citation>
    <scope>NUCLEOTIDE SEQUENCE [LARGE SCALE GENOMIC DNA]</scope>
    <source>
        <strain evidence="1">JAX WOST 10</strain>
    </source>
</reference>
<proteinExistence type="predicted"/>
<dbReference type="PANTHER" id="PTHR33332">
    <property type="entry name" value="REVERSE TRANSCRIPTASE DOMAIN-CONTAINING PROTEIN"/>
    <property type="match status" value="1"/>
</dbReference>
<accession>A0AAN7MPT5</accession>
<dbReference type="AlphaFoldDB" id="A0AAN7MPT5"/>
<organism evidence="1 2">
    <name type="scientific">Mycteria americana</name>
    <name type="common">Wood stork</name>
    <dbReference type="NCBI Taxonomy" id="33587"/>
    <lineage>
        <taxon>Eukaryota</taxon>
        <taxon>Metazoa</taxon>
        <taxon>Chordata</taxon>
        <taxon>Craniata</taxon>
        <taxon>Vertebrata</taxon>
        <taxon>Euteleostomi</taxon>
        <taxon>Archelosauria</taxon>
        <taxon>Archosauria</taxon>
        <taxon>Dinosauria</taxon>
        <taxon>Saurischia</taxon>
        <taxon>Theropoda</taxon>
        <taxon>Coelurosauria</taxon>
        <taxon>Aves</taxon>
        <taxon>Neognathae</taxon>
        <taxon>Neoaves</taxon>
        <taxon>Aequornithes</taxon>
        <taxon>Ciconiiformes</taxon>
        <taxon>Ciconiidae</taxon>
        <taxon>Mycteria</taxon>
    </lineage>
</organism>
<gene>
    <name evidence="1" type="ORF">QYF61_004487</name>
</gene>
<keyword evidence="2" id="KW-1185">Reference proteome</keyword>
<sequence>MPEGCAAIQRDLNRLQKWVDRNFMKFNKEKCKVLHLGRNSPMHHYMLGATQLESSLAEKALGVLVGTKLTMSQQCALAAKKANGLEKRRLGRGDLINVYKYLKRGCKEEGGRLFSVDKRHKLKHRRFCLNIRKHFFTVRVTELWNMLPRELVESPSLEIFKSCLDMFLGNCL</sequence>
<protein>
    <recommendedName>
        <fullName evidence="3">Rna-directed dna polymerase from mobile element jockey-like</fullName>
    </recommendedName>
</protein>
<name>A0AAN7MPT5_MYCAM</name>